<feature type="coiled-coil region" evidence="1">
    <location>
        <begin position="56"/>
        <end position="86"/>
    </location>
</feature>
<sequence>MNLFEINASIEKIKEKMDNGDLDPAVLIDTLDSLEATRDDKLDGLAGWYDSNKATQDFLTEKIKTLSKEKKRLENLNTRIMSYMTDTIDASGAKQIKTTNHILKPRNYRASTYIDDEALIPKDFKKTETVEKIDKKLIYADLTAGKLVPGAHLEPNRKTTIM</sequence>
<protein>
    <recommendedName>
        <fullName evidence="6">Siphovirus Gp157 family protein</fullName>
    </recommendedName>
</protein>
<evidence type="ECO:0000313" key="4">
    <source>
        <dbReference type="Proteomes" id="UP000195859"/>
    </source>
</evidence>
<name>A0A1Y4VZI7_9LACO</name>
<dbReference type="Pfam" id="PF05565">
    <property type="entry name" value="Sipho_Gp157"/>
    <property type="match status" value="1"/>
</dbReference>
<dbReference type="Proteomes" id="UP000196293">
    <property type="component" value="Unassembled WGS sequence"/>
</dbReference>
<evidence type="ECO:0000313" key="5">
    <source>
        <dbReference type="Proteomes" id="UP000196293"/>
    </source>
</evidence>
<evidence type="ECO:0008006" key="6">
    <source>
        <dbReference type="Google" id="ProtNLM"/>
    </source>
</evidence>
<comment type="caution">
    <text evidence="3">The sequence shown here is derived from an EMBL/GenBank/DDBJ whole genome shotgun (WGS) entry which is preliminary data.</text>
</comment>
<dbReference type="InterPro" id="IPR008840">
    <property type="entry name" value="Sipho_Gp157"/>
</dbReference>
<dbReference type="GeneID" id="78202196"/>
<dbReference type="RefSeq" id="WP_087175680.1">
    <property type="nucleotide sequence ID" value="NZ_NFKZ01000001.1"/>
</dbReference>
<gene>
    <name evidence="3" type="ORF">B5E44_07125</name>
    <name evidence="2" type="ORF">B5E59_00560</name>
</gene>
<accession>A0A1Y4VZI7</accession>
<reference evidence="4 5" key="1">
    <citation type="submission" date="2017-04" db="EMBL/GenBank/DDBJ databases">
        <title>Function of individual gut microbiota members based on whole genome sequencing of pure cultures obtained from chicken caecum.</title>
        <authorList>
            <person name="Medvecky M."/>
            <person name="Cejkova D."/>
            <person name="Polansky O."/>
            <person name="Karasova D."/>
            <person name="Kubasova T."/>
            <person name="Cizek A."/>
            <person name="Rychlik I."/>
        </authorList>
    </citation>
    <scope>NUCLEOTIDE SEQUENCE [LARGE SCALE GENOMIC DNA]</scope>
    <source>
        <strain evidence="4">An101</strain>
        <strain evidence="5">An115</strain>
    </source>
</reference>
<evidence type="ECO:0000313" key="2">
    <source>
        <dbReference type="EMBL" id="OUQ58243.1"/>
    </source>
</evidence>
<keyword evidence="5" id="KW-1185">Reference proteome</keyword>
<evidence type="ECO:0000256" key="1">
    <source>
        <dbReference type="SAM" id="Coils"/>
    </source>
</evidence>
<reference evidence="3" key="2">
    <citation type="journal article" date="2018" name="BMC Genomics">
        <title>Whole genome sequencing and function prediction of 133 gut anaerobes isolated from chicken caecum in pure cultures.</title>
        <authorList>
            <person name="Medvecky M."/>
            <person name="Cejkova D."/>
            <person name="Polansky O."/>
            <person name="Karasova D."/>
            <person name="Kubasova T."/>
            <person name="Cizek A."/>
            <person name="Rychlik I."/>
        </authorList>
    </citation>
    <scope>NUCLEOTIDE SEQUENCE</scope>
    <source>
        <strain evidence="3">An101</strain>
        <strain evidence="2">An115</strain>
    </source>
</reference>
<dbReference type="EMBL" id="NFLZ01000017">
    <property type="protein sequence ID" value="OUQ75527.1"/>
    <property type="molecule type" value="Genomic_DNA"/>
</dbReference>
<keyword evidence="1" id="KW-0175">Coiled coil</keyword>
<proteinExistence type="predicted"/>
<dbReference type="AlphaFoldDB" id="A0A1Y4VZI7"/>
<dbReference type="Proteomes" id="UP000195859">
    <property type="component" value="Unassembled WGS sequence"/>
</dbReference>
<organism evidence="3 4">
    <name type="scientific">Lactobacillus gallinarum</name>
    <dbReference type="NCBI Taxonomy" id="52242"/>
    <lineage>
        <taxon>Bacteria</taxon>
        <taxon>Bacillati</taxon>
        <taxon>Bacillota</taxon>
        <taxon>Bacilli</taxon>
        <taxon>Lactobacillales</taxon>
        <taxon>Lactobacillaceae</taxon>
        <taxon>Lactobacillus</taxon>
    </lineage>
</organism>
<evidence type="ECO:0000313" key="3">
    <source>
        <dbReference type="EMBL" id="OUQ75527.1"/>
    </source>
</evidence>
<dbReference type="EMBL" id="NFLS01000001">
    <property type="protein sequence ID" value="OUQ58243.1"/>
    <property type="molecule type" value="Genomic_DNA"/>
</dbReference>